<evidence type="ECO:0000256" key="1">
    <source>
        <dbReference type="SAM" id="Phobius"/>
    </source>
</evidence>
<dbReference type="HOGENOM" id="CLU_2953688_0_0_9"/>
<gene>
    <name evidence="2" type="ORF">FPR_26550</name>
</gene>
<accession>D4K5C2</accession>
<reference evidence="2 3" key="1">
    <citation type="submission" date="2010-03" db="EMBL/GenBank/DDBJ databases">
        <title>The genome sequence of Faecalibacterium prausnitzii SL3/3.</title>
        <authorList>
            <consortium name="metaHIT consortium -- http://www.metahit.eu/"/>
            <person name="Pajon A."/>
            <person name="Turner K."/>
            <person name="Parkhill J."/>
            <person name="Duncan S."/>
            <person name="Flint H."/>
        </authorList>
    </citation>
    <scope>NUCLEOTIDE SEQUENCE [LARGE SCALE GENOMIC DNA]</scope>
    <source>
        <strain evidence="2 3">SL3/3</strain>
    </source>
</reference>
<proteinExistence type="predicted"/>
<dbReference type="AlphaFoldDB" id="D4K5C2"/>
<reference evidence="2 3" key="2">
    <citation type="submission" date="2010-03" db="EMBL/GenBank/DDBJ databases">
        <authorList>
            <person name="Pajon A."/>
        </authorList>
    </citation>
    <scope>NUCLEOTIDE SEQUENCE [LARGE SCALE GENOMIC DNA]</scope>
    <source>
        <strain evidence="2 3">SL3/3</strain>
    </source>
</reference>
<name>D4K5C2_9FIRM</name>
<feature type="transmembrane region" description="Helical" evidence="1">
    <location>
        <begin position="39"/>
        <end position="55"/>
    </location>
</feature>
<dbReference type="KEGG" id="fpa:FPR_26550"/>
<sequence>MILIMLIAILAGTLVLAVILTALLCWVLATPAFCGGTVVLMWLLLLIVFVVVGGIDPRD</sequence>
<keyword evidence="1" id="KW-0472">Membrane</keyword>
<dbReference type="PATRIC" id="fig|657322.3.peg.2527"/>
<dbReference type="Proteomes" id="UP000007059">
    <property type="component" value="Chromosome"/>
</dbReference>
<evidence type="ECO:0000313" key="2">
    <source>
        <dbReference type="EMBL" id="CBL02781.1"/>
    </source>
</evidence>
<organism evidence="2 3">
    <name type="scientific">Faecalibacterium prausnitzii SL3/3</name>
    <dbReference type="NCBI Taxonomy" id="657322"/>
    <lineage>
        <taxon>Bacteria</taxon>
        <taxon>Bacillati</taxon>
        <taxon>Bacillota</taxon>
        <taxon>Clostridia</taxon>
        <taxon>Eubacteriales</taxon>
        <taxon>Oscillospiraceae</taxon>
        <taxon>Faecalibacterium</taxon>
    </lineage>
</organism>
<protein>
    <submittedName>
        <fullName evidence="2">Uncharacterized protein</fullName>
    </submittedName>
</protein>
<keyword evidence="1" id="KW-1133">Transmembrane helix</keyword>
<keyword evidence="1" id="KW-0812">Transmembrane</keyword>
<dbReference type="EMBL" id="FP929046">
    <property type="protein sequence ID" value="CBL02781.1"/>
    <property type="molecule type" value="Genomic_DNA"/>
</dbReference>
<dbReference type="RefSeq" id="WP_015538238.1">
    <property type="nucleotide sequence ID" value="NC_021020.1"/>
</dbReference>
<evidence type="ECO:0000313" key="3">
    <source>
        <dbReference type="Proteomes" id="UP000007059"/>
    </source>
</evidence>